<evidence type="ECO:0000256" key="1">
    <source>
        <dbReference type="ARBA" id="ARBA00001946"/>
    </source>
</evidence>
<protein>
    <recommendedName>
        <fullName evidence="9">OBG-type G domain-containing protein</fullName>
    </recommendedName>
</protein>
<evidence type="ECO:0000256" key="5">
    <source>
        <dbReference type="ARBA" id="ARBA00022741"/>
    </source>
</evidence>
<evidence type="ECO:0000256" key="4">
    <source>
        <dbReference type="ARBA" id="ARBA00022723"/>
    </source>
</evidence>
<dbReference type="Proteomes" id="UP001233999">
    <property type="component" value="Unassembled WGS sequence"/>
</dbReference>
<keyword evidence="3" id="KW-0963">Cytoplasm</keyword>
<reference evidence="10" key="1">
    <citation type="journal article" date="2023" name="IScience">
        <title>Live-bearing cockroach genome reveals convergent evolutionary mechanisms linked to viviparity in insects and beyond.</title>
        <authorList>
            <person name="Fouks B."/>
            <person name="Harrison M.C."/>
            <person name="Mikhailova A.A."/>
            <person name="Marchal E."/>
            <person name="English S."/>
            <person name="Carruthers M."/>
            <person name="Jennings E.C."/>
            <person name="Chiamaka E.L."/>
            <person name="Frigard R.A."/>
            <person name="Pippel M."/>
            <person name="Attardo G.M."/>
            <person name="Benoit J.B."/>
            <person name="Bornberg-Bauer E."/>
            <person name="Tobe S.S."/>
        </authorList>
    </citation>
    <scope>NUCLEOTIDE SEQUENCE</scope>
    <source>
        <strain evidence="10">Stay&amp;Tobe</strain>
    </source>
</reference>
<keyword evidence="4" id="KW-0479">Metal-binding</keyword>
<dbReference type="PROSITE" id="PS51710">
    <property type="entry name" value="G_OBG"/>
    <property type="match status" value="1"/>
</dbReference>
<dbReference type="Gene3D" id="1.10.150.300">
    <property type="entry name" value="TGS-like domain"/>
    <property type="match status" value="1"/>
</dbReference>
<evidence type="ECO:0000313" key="10">
    <source>
        <dbReference type="EMBL" id="KAJ9598550.1"/>
    </source>
</evidence>
<proteinExistence type="predicted"/>
<evidence type="ECO:0000256" key="8">
    <source>
        <dbReference type="ARBA" id="ARBA00022842"/>
    </source>
</evidence>
<dbReference type="FunFam" id="1.10.150.300:FF:000003">
    <property type="entry name" value="Obg-like ATPase 1"/>
    <property type="match status" value="1"/>
</dbReference>
<comment type="caution">
    <text evidence="10">The sequence shown here is derived from an EMBL/GenBank/DDBJ whole genome shotgun (WGS) entry which is preliminary data.</text>
</comment>
<keyword evidence="11" id="KW-1185">Reference proteome</keyword>
<dbReference type="GO" id="GO:0005524">
    <property type="term" value="F:ATP binding"/>
    <property type="evidence" value="ECO:0007669"/>
    <property type="project" value="UniProtKB-KW"/>
</dbReference>
<name>A0AAD8AGA5_DIPPU</name>
<evidence type="ECO:0000256" key="2">
    <source>
        <dbReference type="ARBA" id="ARBA00004496"/>
    </source>
</evidence>
<feature type="non-terminal residue" evidence="10">
    <location>
        <position position="1"/>
    </location>
</feature>
<dbReference type="SUPFAM" id="SSF52540">
    <property type="entry name" value="P-loop containing nucleoside triphosphate hydrolases"/>
    <property type="match status" value="1"/>
</dbReference>
<keyword evidence="7" id="KW-0067">ATP-binding</keyword>
<dbReference type="InterPro" id="IPR012675">
    <property type="entry name" value="Beta-grasp_dom_sf"/>
</dbReference>
<dbReference type="GO" id="GO:0005525">
    <property type="term" value="F:GTP binding"/>
    <property type="evidence" value="ECO:0007669"/>
    <property type="project" value="InterPro"/>
</dbReference>
<evidence type="ECO:0000256" key="3">
    <source>
        <dbReference type="ARBA" id="ARBA00022490"/>
    </source>
</evidence>
<accession>A0AAD8AGA5</accession>
<keyword evidence="5" id="KW-0547">Nucleotide-binding</keyword>
<dbReference type="Gene3D" id="3.10.20.30">
    <property type="match status" value="1"/>
</dbReference>
<dbReference type="GO" id="GO:0016887">
    <property type="term" value="F:ATP hydrolysis activity"/>
    <property type="evidence" value="ECO:0007669"/>
    <property type="project" value="TreeGrafter"/>
</dbReference>
<organism evidence="10 11">
    <name type="scientific">Diploptera punctata</name>
    <name type="common">Pacific beetle cockroach</name>
    <dbReference type="NCBI Taxonomy" id="6984"/>
    <lineage>
        <taxon>Eukaryota</taxon>
        <taxon>Metazoa</taxon>
        <taxon>Ecdysozoa</taxon>
        <taxon>Arthropoda</taxon>
        <taxon>Hexapoda</taxon>
        <taxon>Insecta</taxon>
        <taxon>Pterygota</taxon>
        <taxon>Neoptera</taxon>
        <taxon>Polyneoptera</taxon>
        <taxon>Dictyoptera</taxon>
        <taxon>Blattodea</taxon>
        <taxon>Blaberoidea</taxon>
        <taxon>Blaberidae</taxon>
        <taxon>Diplopterinae</taxon>
        <taxon>Diploptera</taxon>
    </lineage>
</organism>
<dbReference type="PANTHER" id="PTHR23305:SF11">
    <property type="entry name" value="OBG-LIKE ATPASE 1"/>
    <property type="match status" value="1"/>
</dbReference>
<evidence type="ECO:0000256" key="7">
    <source>
        <dbReference type="ARBA" id="ARBA00022840"/>
    </source>
</evidence>
<dbReference type="EMBL" id="JASPKZ010001210">
    <property type="protein sequence ID" value="KAJ9598550.1"/>
    <property type="molecule type" value="Genomic_DNA"/>
</dbReference>
<dbReference type="InterPro" id="IPR023192">
    <property type="entry name" value="TGS-like_dom_sf"/>
</dbReference>
<keyword evidence="8" id="KW-0460">Magnesium</keyword>
<dbReference type="GO" id="GO:0005737">
    <property type="term" value="C:cytoplasm"/>
    <property type="evidence" value="ECO:0007669"/>
    <property type="project" value="UniProtKB-SubCell"/>
</dbReference>
<comment type="subcellular location">
    <subcellularLocation>
        <location evidence="2">Cytoplasm</location>
    </subcellularLocation>
</comment>
<evidence type="ECO:0000259" key="9">
    <source>
        <dbReference type="PROSITE" id="PS51710"/>
    </source>
</evidence>
<gene>
    <name evidence="10" type="ORF">L9F63_010782</name>
</gene>
<evidence type="ECO:0000256" key="6">
    <source>
        <dbReference type="ARBA" id="ARBA00022801"/>
    </source>
</evidence>
<sequence length="247" mass="28699">AFEDEDVTHIEGEVNPVRDLEIISEELRLKDEEYLMTNLDKLERTVLRGGDKKLKPEYDILCKIKTLLVDEKQHLRFGDWNANDIEVLNKHLFITSKPVIYLVNLAEKDYIKKKNKWLVKIKEWVDKNDPGAIIIPFSGMFENRLADMDDVEKKAYLEEVKASSALDKIIVQGYKALQLQYFFTSGPDEVKAWTIQIVRDRPTLPDLLGTKEFKTLKRTEYHGILNDYQFTTSSRDSISLLCSVLLD</sequence>
<reference evidence="10" key="2">
    <citation type="submission" date="2023-05" db="EMBL/GenBank/DDBJ databases">
        <authorList>
            <person name="Fouks B."/>
        </authorList>
    </citation>
    <scope>NUCLEOTIDE SEQUENCE</scope>
    <source>
        <strain evidence="10">Stay&amp;Tobe</strain>
        <tissue evidence="10">Testes</tissue>
    </source>
</reference>
<feature type="non-terminal residue" evidence="10">
    <location>
        <position position="247"/>
    </location>
</feature>
<dbReference type="GO" id="GO:0046872">
    <property type="term" value="F:metal ion binding"/>
    <property type="evidence" value="ECO:0007669"/>
    <property type="project" value="UniProtKB-KW"/>
</dbReference>
<dbReference type="InterPro" id="IPR027417">
    <property type="entry name" value="P-loop_NTPase"/>
</dbReference>
<dbReference type="PANTHER" id="PTHR23305">
    <property type="entry name" value="OBG GTPASE FAMILY"/>
    <property type="match status" value="1"/>
</dbReference>
<dbReference type="InterPro" id="IPR031167">
    <property type="entry name" value="G_OBG"/>
</dbReference>
<dbReference type="AlphaFoldDB" id="A0AAD8AGA5"/>
<evidence type="ECO:0000313" key="11">
    <source>
        <dbReference type="Proteomes" id="UP001233999"/>
    </source>
</evidence>
<comment type="cofactor">
    <cofactor evidence="1">
        <name>Mg(2+)</name>
        <dbReference type="ChEBI" id="CHEBI:18420"/>
    </cofactor>
</comment>
<keyword evidence="6" id="KW-0378">Hydrolase</keyword>
<feature type="domain" description="OBG-type G" evidence="9">
    <location>
        <begin position="1"/>
        <end position="157"/>
    </location>
</feature>